<dbReference type="CDD" id="cd04179">
    <property type="entry name" value="DPM_DPG-synthase_like"/>
    <property type="match status" value="1"/>
</dbReference>
<dbReference type="SUPFAM" id="SSF53448">
    <property type="entry name" value="Nucleotide-diphospho-sugar transferases"/>
    <property type="match status" value="1"/>
</dbReference>
<accession>A0ABV7FBN2</accession>
<dbReference type="InterPro" id="IPR001173">
    <property type="entry name" value="Glyco_trans_2-like"/>
</dbReference>
<comment type="caution">
    <text evidence="3">The sequence shown here is derived from an EMBL/GenBank/DDBJ whole genome shotgun (WGS) entry which is preliminary data.</text>
</comment>
<dbReference type="Gene3D" id="3.90.550.10">
    <property type="entry name" value="Spore Coat Polysaccharide Biosynthesis Protein SpsA, Chain A"/>
    <property type="match status" value="1"/>
</dbReference>
<protein>
    <submittedName>
        <fullName evidence="3">Glycosyltransferase family 2 protein</fullName>
    </submittedName>
</protein>
<keyword evidence="4" id="KW-1185">Reference proteome</keyword>
<gene>
    <name evidence="3" type="ORF">ACFODX_05265</name>
</gene>
<evidence type="ECO:0000256" key="1">
    <source>
        <dbReference type="SAM" id="Phobius"/>
    </source>
</evidence>
<dbReference type="Proteomes" id="UP001595555">
    <property type="component" value="Unassembled WGS sequence"/>
</dbReference>
<evidence type="ECO:0000313" key="4">
    <source>
        <dbReference type="Proteomes" id="UP001595555"/>
    </source>
</evidence>
<dbReference type="InterPro" id="IPR029044">
    <property type="entry name" value="Nucleotide-diphossugar_trans"/>
</dbReference>
<proteinExistence type="predicted"/>
<sequence>MSEHNKAVAVVIPCYKVTRHIMDVIAAIPPLVSRIYVVDDCCPDKSGAFVQENNRDPRVVVLFNEKNKGVGGAVMAGYRAAIADQMLIAVKVDGDGQMDPALIPEFIEPILHGEADYTKGNRFFNLEEIHQMPKVRVFGNAVLSLLNKLSSGYWDIFDPTNGYTAIHVDVLKKMSFAKISERYFFESDMLFRLNTLRAKVVDIPMDAHYGDEESQLKIGKIIGDFTKKNIRNTCKRIFYNYFLRDMSVASIELVLGLFLLVFGLIYGSYHWAASAQAGTTTPTGTVMLAVLPIVIGVQLLLSFLSYDIENVPRRPIHRRR</sequence>
<organism evidence="3 4">
    <name type="scientific">Cellvibrio fontiphilus</name>
    <dbReference type="NCBI Taxonomy" id="1815559"/>
    <lineage>
        <taxon>Bacteria</taxon>
        <taxon>Pseudomonadati</taxon>
        <taxon>Pseudomonadota</taxon>
        <taxon>Gammaproteobacteria</taxon>
        <taxon>Cellvibrionales</taxon>
        <taxon>Cellvibrionaceae</taxon>
        <taxon>Cellvibrio</taxon>
    </lineage>
</organism>
<dbReference type="RefSeq" id="WP_378116773.1">
    <property type="nucleotide sequence ID" value="NZ_JBHRTF010000002.1"/>
</dbReference>
<evidence type="ECO:0000313" key="3">
    <source>
        <dbReference type="EMBL" id="MFC3114961.1"/>
    </source>
</evidence>
<dbReference type="InterPro" id="IPR050256">
    <property type="entry name" value="Glycosyltransferase_2"/>
</dbReference>
<reference evidence="4" key="1">
    <citation type="journal article" date="2019" name="Int. J. Syst. Evol. Microbiol.">
        <title>The Global Catalogue of Microorganisms (GCM) 10K type strain sequencing project: providing services to taxonomists for standard genome sequencing and annotation.</title>
        <authorList>
            <consortium name="The Broad Institute Genomics Platform"/>
            <consortium name="The Broad Institute Genome Sequencing Center for Infectious Disease"/>
            <person name="Wu L."/>
            <person name="Ma J."/>
        </authorList>
    </citation>
    <scope>NUCLEOTIDE SEQUENCE [LARGE SCALE GENOMIC DNA]</scope>
    <source>
        <strain evidence="4">KCTC 52237</strain>
    </source>
</reference>
<feature type="transmembrane region" description="Helical" evidence="1">
    <location>
        <begin position="246"/>
        <end position="266"/>
    </location>
</feature>
<feature type="transmembrane region" description="Helical" evidence="1">
    <location>
        <begin position="286"/>
        <end position="306"/>
    </location>
</feature>
<feature type="domain" description="Glycosyltransferase 2-like" evidence="2">
    <location>
        <begin position="10"/>
        <end position="173"/>
    </location>
</feature>
<dbReference type="EMBL" id="JBHRTF010000002">
    <property type="protein sequence ID" value="MFC3114961.1"/>
    <property type="molecule type" value="Genomic_DNA"/>
</dbReference>
<evidence type="ECO:0000259" key="2">
    <source>
        <dbReference type="Pfam" id="PF00535"/>
    </source>
</evidence>
<keyword evidence="1" id="KW-1133">Transmembrane helix</keyword>
<keyword evidence="1" id="KW-0812">Transmembrane</keyword>
<dbReference type="Pfam" id="PF00535">
    <property type="entry name" value="Glycos_transf_2"/>
    <property type="match status" value="1"/>
</dbReference>
<dbReference type="PANTHER" id="PTHR48090">
    <property type="entry name" value="UNDECAPRENYL-PHOSPHATE 4-DEOXY-4-FORMAMIDO-L-ARABINOSE TRANSFERASE-RELATED"/>
    <property type="match status" value="1"/>
</dbReference>
<name>A0ABV7FBN2_9GAMM</name>
<dbReference type="PANTHER" id="PTHR48090:SF6">
    <property type="entry name" value="SLR5056 PROTEIN"/>
    <property type="match status" value="1"/>
</dbReference>
<keyword evidence="1" id="KW-0472">Membrane</keyword>